<organism evidence="7 8">
    <name type="scientific">Pedobacter psychrophilus</name>
    <dbReference type="NCBI Taxonomy" id="1826909"/>
    <lineage>
        <taxon>Bacteria</taxon>
        <taxon>Pseudomonadati</taxon>
        <taxon>Bacteroidota</taxon>
        <taxon>Sphingobacteriia</taxon>
        <taxon>Sphingobacteriales</taxon>
        <taxon>Sphingobacteriaceae</taxon>
        <taxon>Pedobacter</taxon>
    </lineage>
</organism>
<dbReference type="GO" id="GO:0009099">
    <property type="term" value="P:L-valine biosynthetic process"/>
    <property type="evidence" value="ECO:0007669"/>
    <property type="project" value="TreeGrafter"/>
</dbReference>
<protein>
    <recommendedName>
        <fullName evidence="9">Acetolactate synthase</fullName>
    </recommendedName>
</protein>
<dbReference type="GO" id="GO:0030976">
    <property type="term" value="F:thiamine pyrophosphate binding"/>
    <property type="evidence" value="ECO:0007669"/>
    <property type="project" value="InterPro"/>
</dbReference>
<dbReference type="Gene3D" id="3.40.50.970">
    <property type="match status" value="2"/>
</dbReference>
<evidence type="ECO:0000256" key="2">
    <source>
        <dbReference type="ARBA" id="ARBA00023052"/>
    </source>
</evidence>
<dbReference type="Proteomes" id="UP000078459">
    <property type="component" value="Unassembled WGS sequence"/>
</dbReference>
<dbReference type="Pfam" id="PF02776">
    <property type="entry name" value="TPP_enzyme_N"/>
    <property type="match status" value="1"/>
</dbReference>
<dbReference type="InterPro" id="IPR011766">
    <property type="entry name" value="TPP_enzyme_TPP-bd"/>
</dbReference>
<keyword evidence="8" id="KW-1185">Reference proteome</keyword>
<dbReference type="InterPro" id="IPR012001">
    <property type="entry name" value="Thiamin_PyroP_enz_TPP-bd_dom"/>
</dbReference>
<dbReference type="GO" id="GO:0050660">
    <property type="term" value="F:flavin adenine dinucleotide binding"/>
    <property type="evidence" value="ECO:0007669"/>
    <property type="project" value="TreeGrafter"/>
</dbReference>
<dbReference type="CDD" id="cd07035">
    <property type="entry name" value="TPP_PYR_POX_like"/>
    <property type="match status" value="1"/>
</dbReference>
<comment type="caution">
    <text evidence="7">The sequence shown here is derived from an EMBL/GenBank/DDBJ whole genome shotgun (WGS) entry which is preliminary data.</text>
</comment>
<dbReference type="InterPro" id="IPR045229">
    <property type="entry name" value="TPP_enz"/>
</dbReference>
<dbReference type="InterPro" id="IPR029061">
    <property type="entry name" value="THDP-binding"/>
</dbReference>
<dbReference type="OrthoDB" id="4494979at2"/>
<dbReference type="PANTHER" id="PTHR18968:SF142">
    <property type="entry name" value="ACETOLACTATE SYNTHASE"/>
    <property type="match status" value="1"/>
</dbReference>
<name>A0A179DDC3_9SPHI</name>
<dbReference type="GO" id="GO:0003984">
    <property type="term" value="F:acetolactate synthase activity"/>
    <property type="evidence" value="ECO:0007669"/>
    <property type="project" value="TreeGrafter"/>
</dbReference>
<sequence length="594" mass="65735">MAKLIKISDLIVKFFEEKKVEHIFLLSGGMMMNLLDSVSKSKSIKYVCNHHEQAASIAAEAYARVKNEIGVCYATSGPGATNTITGIAGAWLDSTPVMYLTGQSRTSLTVMGSGIKELRMLGNFEVNIVEIVKPITKYAVFLDEPNDVLYHLEKAFYLASSGRPGPVLLDVPLDIQGALVDEEKLEHFIIPHFEQELLKLDILTKELENHKRPLIIGGHGVRVANKVKEFRELVQKLNIPVVTTQLANDLMPYNHELYIGRVGLRGDRAGNFAVQSADLIITIGTSLHITTTGYEQDEFAPNATKIVIDLDSSILKKNESISQIQIKADVSTVLDYMFENINSVISPEWVSKLKNWKQMFPIINEPHIRDNDDINTYHLMNLLSKSLIGDEILITDAGSLYYITGQAFLSKENQRVIISGALGAMGYALPASIGAAFAASDKNIICVTGDGSMQLNVQELQTIAHYQLNCKIIVINNKGYASIRNSQASFLEGHIAASSEETGVTFPNWQKLADAYAISFIKESRYGYLSDVFNKMINKKGPLMIEIIIPENVIMIPAVTSVRLPNGSFKSNRLHEMTPELTAKQLSEANVNIN</sequence>
<dbReference type="RefSeq" id="WP_068822955.1">
    <property type="nucleotide sequence ID" value="NZ_LWHJ01000029.1"/>
</dbReference>
<dbReference type="EMBL" id="LWHJ01000029">
    <property type="protein sequence ID" value="OAQ38802.1"/>
    <property type="molecule type" value="Genomic_DNA"/>
</dbReference>
<evidence type="ECO:0000259" key="5">
    <source>
        <dbReference type="Pfam" id="PF02775"/>
    </source>
</evidence>
<dbReference type="FunFam" id="3.40.50.970:FF:000007">
    <property type="entry name" value="Acetolactate synthase"/>
    <property type="match status" value="1"/>
</dbReference>
<evidence type="ECO:0000256" key="1">
    <source>
        <dbReference type="ARBA" id="ARBA00007812"/>
    </source>
</evidence>
<dbReference type="STRING" id="1826909.A5893_12190"/>
<dbReference type="AlphaFoldDB" id="A0A179DDC3"/>
<feature type="domain" description="Thiamine pyrophosphate enzyme TPP-binding" evidence="5">
    <location>
        <begin position="396"/>
        <end position="547"/>
    </location>
</feature>
<evidence type="ECO:0000256" key="3">
    <source>
        <dbReference type="RuleBase" id="RU362132"/>
    </source>
</evidence>
<reference evidence="7 8" key="1">
    <citation type="submission" date="2016-04" db="EMBL/GenBank/DDBJ databases">
        <authorList>
            <person name="Evans L.H."/>
            <person name="Alamgir A."/>
            <person name="Owens N."/>
            <person name="Weber N.D."/>
            <person name="Virtaneva K."/>
            <person name="Barbian K."/>
            <person name="Babar A."/>
            <person name="Rosenke K."/>
        </authorList>
    </citation>
    <scope>NUCLEOTIDE SEQUENCE [LARGE SCALE GENOMIC DNA]</scope>
    <source>
        <strain evidence="7 8">CCM 8644</strain>
    </source>
</reference>
<evidence type="ECO:0008006" key="9">
    <source>
        <dbReference type="Google" id="ProtNLM"/>
    </source>
</evidence>
<dbReference type="GO" id="GO:0009097">
    <property type="term" value="P:isoleucine biosynthetic process"/>
    <property type="evidence" value="ECO:0007669"/>
    <property type="project" value="TreeGrafter"/>
</dbReference>
<keyword evidence="2 3" id="KW-0786">Thiamine pyrophosphate</keyword>
<evidence type="ECO:0000313" key="8">
    <source>
        <dbReference type="Proteomes" id="UP000078459"/>
    </source>
</evidence>
<gene>
    <name evidence="7" type="ORF">A5893_12190</name>
</gene>
<dbReference type="GO" id="GO:0000287">
    <property type="term" value="F:magnesium ion binding"/>
    <property type="evidence" value="ECO:0007669"/>
    <property type="project" value="InterPro"/>
</dbReference>
<evidence type="ECO:0000313" key="7">
    <source>
        <dbReference type="EMBL" id="OAQ38802.1"/>
    </source>
</evidence>
<feature type="domain" description="Thiamine pyrophosphate enzyme N-terminal TPP-binding" evidence="6">
    <location>
        <begin position="6"/>
        <end position="110"/>
    </location>
</feature>
<evidence type="ECO:0000259" key="6">
    <source>
        <dbReference type="Pfam" id="PF02776"/>
    </source>
</evidence>
<dbReference type="PANTHER" id="PTHR18968">
    <property type="entry name" value="THIAMINE PYROPHOSPHATE ENZYMES"/>
    <property type="match status" value="1"/>
</dbReference>
<evidence type="ECO:0000259" key="4">
    <source>
        <dbReference type="Pfam" id="PF00205"/>
    </source>
</evidence>
<reference evidence="7 8" key="2">
    <citation type="submission" date="2016-06" db="EMBL/GenBank/DDBJ databases">
        <title>Pedobacter psychrophilus sp. nov., isolated from Antarctic fragmentary rock.</title>
        <authorList>
            <person name="Svec P."/>
        </authorList>
    </citation>
    <scope>NUCLEOTIDE SEQUENCE [LARGE SCALE GENOMIC DNA]</scope>
    <source>
        <strain evidence="7 8">CCM 8644</strain>
    </source>
</reference>
<dbReference type="GO" id="GO:0005948">
    <property type="term" value="C:acetolactate synthase complex"/>
    <property type="evidence" value="ECO:0007669"/>
    <property type="project" value="TreeGrafter"/>
</dbReference>
<dbReference type="InterPro" id="IPR029035">
    <property type="entry name" value="DHS-like_NAD/FAD-binding_dom"/>
</dbReference>
<comment type="similarity">
    <text evidence="1 3">Belongs to the TPP enzyme family.</text>
</comment>
<dbReference type="Pfam" id="PF02775">
    <property type="entry name" value="TPP_enzyme_C"/>
    <property type="match status" value="1"/>
</dbReference>
<accession>A0A179DDC3</accession>
<dbReference type="SUPFAM" id="SSF52467">
    <property type="entry name" value="DHS-like NAD/FAD-binding domain"/>
    <property type="match status" value="1"/>
</dbReference>
<dbReference type="Pfam" id="PF00205">
    <property type="entry name" value="TPP_enzyme_M"/>
    <property type="match status" value="1"/>
</dbReference>
<dbReference type="InterPro" id="IPR012000">
    <property type="entry name" value="Thiamin_PyroP_enz_cen_dom"/>
</dbReference>
<feature type="domain" description="Thiamine pyrophosphate enzyme central" evidence="4">
    <location>
        <begin position="204"/>
        <end position="335"/>
    </location>
</feature>
<dbReference type="SUPFAM" id="SSF52518">
    <property type="entry name" value="Thiamin diphosphate-binding fold (THDP-binding)"/>
    <property type="match status" value="2"/>
</dbReference>
<dbReference type="Gene3D" id="3.40.50.1220">
    <property type="entry name" value="TPP-binding domain"/>
    <property type="match status" value="1"/>
</dbReference>
<proteinExistence type="inferred from homology"/>